<reference evidence="4 5" key="2">
    <citation type="journal article" date="2017" name="Front. Plant Sci.">
        <title>Gene Classification and Mining of Molecular Markers Useful in Red Clover (Trifolium pratense) Breeding.</title>
        <authorList>
            <person name="Istvanek J."/>
            <person name="Dluhosova J."/>
            <person name="Dluhos P."/>
            <person name="Patkova L."/>
            <person name="Nedelnik J."/>
            <person name="Repkova J."/>
        </authorList>
    </citation>
    <scope>NUCLEOTIDE SEQUENCE [LARGE SCALE GENOMIC DNA]</scope>
    <source>
        <strain evidence="5">cv. Tatra</strain>
        <tissue evidence="4">Young leaves</tissue>
    </source>
</reference>
<feature type="compositionally biased region" description="Acidic residues" evidence="2">
    <location>
        <begin position="34"/>
        <end position="44"/>
    </location>
</feature>
<keyword evidence="1" id="KW-0539">Nucleus</keyword>
<feature type="compositionally biased region" description="Acidic residues" evidence="2">
    <location>
        <begin position="11"/>
        <end position="22"/>
    </location>
</feature>
<dbReference type="AlphaFoldDB" id="A0A2K3LA13"/>
<feature type="compositionally biased region" description="Basic and acidic residues" evidence="2">
    <location>
        <begin position="1"/>
        <end position="10"/>
    </location>
</feature>
<dbReference type="STRING" id="57577.A0A2K3LA13"/>
<dbReference type="PROSITE" id="PS51319">
    <property type="entry name" value="TFIIS_N"/>
    <property type="match status" value="1"/>
</dbReference>
<dbReference type="Gene3D" id="1.20.930.10">
    <property type="entry name" value="Conserved domain common to transcription factors TFIIS, elongin A, CRSP70"/>
    <property type="match status" value="1"/>
</dbReference>
<dbReference type="PANTHER" id="PTHR47350">
    <property type="entry name" value="PROTEIN IWS1 HOMOLOG 1"/>
    <property type="match status" value="1"/>
</dbReference>
<dbReference type="GO" id="GO:0009742">
    <property type="term" value="P:brassinosteroid mediated signaling pathway"/>
    <property type="evidence" value="ECO:0007669"/>
    <property type="project" value="InterPro"/>
</dbReference>
<evidence type="ECO:0000313" key="4">
    <source>
        <dbReference type="EMBL" id="PNX75363.1"/>
    </source>
</evidence>
<dbReference type="InterPro" id="IPR044204">
    <property type="entry name" value="IWS1/2"/>
</dbReference>
<proteinExistence type="predicted"/>
<feature type="domain" description="TFIIS N-terminal" evidence="3">
    <location>
        <begin position="296"/>
        <end position="350"/>
    </location>
</feature>
<evidence type="ECO:0000256" key="2">
    <source>
        <dbReference type="SAM" id="MobiDB-lite"/>
    </source>
</evidence>
<dbReference type="InterPro" id="IPR017923">
    <property type="entry name" value="TFIIS_N"/>
</dbReference>
<comment type="caution">
    <text evidence="4">The sequence shown here is derived from an EMBL/GenBank/DDBJ whole genome shotgun (WGS) entry which is preliminary data.</text>
</comment>
<evidence type="ECO:0000256" key="1">
    <source>
        <dbReference type="PROSITE-ProRule" id="PRU00649"/>
    </source>
</evidence>
<organism evidence="4 5">
    <name type="scientific">Trifolium pratense</name>
    <name type="common">Red clover</name>
    <dbReference type="NCBI Taxonomy" id="57577"/>
    <lineage>
        <taxon>Eukaryota</taxon>
        <taxon>Viridiplantae</taxon>
        <taxon>Streptophyta</taxon>
        <taxon>Embryophyta</taxon>
        <taxon>Tracheophyta</taxon>
        <taxon>Spermatophyta</taxon>
        <taxon>Magnoliopsida</taxon>
        <taxon>eudicotyledons</taxon>
        <taxon>Gunneridae</taxon>
        <taxon>Pentapetalae</taxon>
        <taxon>rosids</taxon>
        <taxon>fabids</taxon>
        <taxon>Fabales</taxon>
        <taxon>Fabaceae</taxon>
        <taxon>Papilionoideae</taxon>
        <taxon>50 kb inversion clade</taxon>
        <taxon>NPAAA clade</taxon>
        <taxon>Hologalegina</taxon>
        <taxon>IRL clade</taxon>
        <taxon>Trifolieae</taxon>
        <taxon>Trifolium</taxon>
    </lineage>
</organism>
<protein>
    <submittedName>
        <fullName evidence="4">Protein IWS2</fullName>
    </submittedName>
</protein>
<feature type="compositionally biased region" description="Basic and acidic residues" evidence="2">
    <location>
        <begin position="94"/>
        <end position="116"/>
    </location>
</feature>
<comment type="subcellular location">
    <subcellularLocation>
        <location evidence="1">Nucleus</location>
    </subcellularLocation>
</comment>
<sequence length="350" mass="39263">MGYEDNPYRDEDGEPLMDYDDVQSDREASPEPQQLDDFEEDVDDFPSRDRSQTPVYDTDPSKSKPRKRLIKKSDTGKQSVVAPPPELEDELEEDRFRANEEEGRKRKKGKDIGSGKKEKRLKGEKRVGSSSGKSGSKSGGSKNGFGGKGGNDHDGEVKEMWDTIAGGDSEDDQEGNRNVDDDNFIDDTGVEPALYGYDEPRSPGDAPQAEEGDEEDEMKDLFKVGKKKKKNERSPAEISLLVENVMAELELTAEEDAELNRHNKPAINKLRKLPLLTEVLSKKQLQLEFLDHGVLALLKNWLEPLPDGSLPNINIRTAILKILNDFPIDLEQYDRREQLKKSGLGKVGFC</sequence>
<gene>
    <name evidence="4" type="ORF">L195_g031297</name>
</gene>
<evidence type="ECO:0000259" key="3">
    <source>
        <dbReference type="PROSITE" id="PS51319"/>
    </source>
</evidence>
<evidence type="ECO:0000313" key="5">
    <source>
        <dbReference type="Proteomes" id="UP000236291"/>
    </source>
</evidence>
<feature type="compositionally biased region" description="Gly residues" evidence="2">
    <location>
        <begin position="137"/>
        <end position="149"/>
    </location>
</feature>
<dbReference type="Proteomes" id="UP000236291">
    <property type="component" value="Unassembled WGS sequence"/>
</dbReference>
<reference evidence="4 5" key="1">
    <citation type="journal article" date="2014" name="Am. J. Bot.">
        <title>Genome assembly and annotation for red clover (Trifolium pratense; Fabaceae).</title>
        <authorList>
            <person name="Istvanek J."/>
            <person name="Jaros M."/>
            <person name="Krenek A."/>
            <person name="Repkova J."/>
        </authorList>
    </citation>
    <scope>NUCLEOTIDE SEQUENCE [LARGE SCALE GENOMIC DNA]</scope>
    <source>
        <strain evidence="5">cv. Tatra</strain>
        <tissue evidence="4">Young leaves</tissue>
    </source>
</reference>
<dbReference type="EMBL" id="ASHM01028931">
    <property type="protein sequence ID" value="PNX75363.1"/>
    <property type="molecule type" value="Genomic_DNA"/>
</dbReference>
<feature type="compositionally biased region" description="Acidic residues" evidence="2">
    <location>
        <begin position="208"/>
        <end position="217"/>
    </location>
</feature>
<name>A0A2K3LA13_TRIPR</name>
<dbReference type="GO" id="GO:0032784">
    <property type="term" value="P:regulation of DNA-templated transcription elongation"/>
    <property type="evidence" value="ECO:0007669"/>
    <property type="project" value="InterPro"/>
</dbReference>
<dbReference type="GO" id="GO:0005634">
    <property type="term" value="C:nucleus"/>
    <property type="evidence" value="ECO:0007669"/>
    <property type="project" value="UniProtKB-SubCell"/>
</dbReference>
<dbReference type="ExpressionAtlas" id="A0A2K3LA13">
    <property type="expression patterns" value="baseline"/>
</dbReference>
<accession>A0A2K3LA13</accession>
<dbReference type="InterPro" id="IPR035441">
    <property type="entry name" value="TFIIS/LEDGF_dom_sf"/>
</dbReference>
<feature type="compositionally biased region" description="Basic and acidic residues" evidence="2">
    <location>
        <begin position="150"/>
        <end position="161"/>
    </location>
</feature>
<dbReference type="PANTHER" id="PTHR47350:SF4">
    <property type="entry name" value="PROTEIN IWS1 HOMOLOG 1"/>
    <property type="match status" value="1"/>
</dbReference>
<feature type="region of interest" description="Disordered" evidence="2">
    <location>
        <begin position="1"/>
        <end position="217"/>
    </location>
</feature>